<protein>
    <submittedName>
        <fullName evidence="2">Uncharacterized protein</fullName>
    </submittedName>
</protein>
<dbReference type="STRING" id="703135.A0A2A9NWA0"/>
<feature type="compositionally biased region" description="Low complexity" evidence="1">
    <location>
        <begin position="311"/>
        <end position="324"/>
    </location>
</feature>
<evidence type="ECO:0000313" key="3">
    <source>
        <dbReference type="Proteomes" id="UP000242287"/>
    </source>
</evidence>
<feature type="compositionally biased region" description="Acidic residues" evidence="1">
    <location>
        <begin position="107"/>
        <end position="118"/>
    </location>
</feature>
<dbReference type="EMBL" id="KZ301982">
    <property type="protein sequence ID" value="PFH52030.1"/>
    <property type="molecule type" value="Genomic_DNA"/>
</dbReference>
<accession>A0A2A9NWA0</accession>
<feature type="compositionally biased region" description="Polar residues" evidence="1">
    <location>
        <begin position="293"/>
        <end position="302"/>
    </location>
</feature>
<evidence type="ECO:0000313" key="2">
    <source>
        <dbReference type="EMBL" id="PFH52030.1"/>
    </source>
</evidence>
<dbReference type="AlphaFoldDB" id="A0A2A9NWA0"/>
<feature type="compositionally biased region" description="Basic and acidic residues" evidence="1">
    <location>
        <begin position="157"/>
        <end position="169"/>
    </location>
</feature>
<organism evidence="2 3">
    <name type="scientific">Amanita thiersii Skay4041</name>
    <dbReference type="NCBI Taxonomy" id="703135"/>
    <lineage>
        <taxon>Eukaryota</taxon>
        <taxon>Fungi</taxon>
        <taxon>Dikarya</taxon>
        <taxon>Basidiomycota</taxon>
        <taxon>Agaricomycotina</taxon>
        <taxon>Agaricomycetes</taxon>
        <taxon>Agaricomycetidae</taxon>
        <taxon>Agaricales</taxon>
        <taxon>Pluteineae</taxon>
        <taxon>Amanitaceae</taxon>
        <taxon>Amanita</taxon>
    </lineage>
</organism>
<feature type="region of interest" description="Disordered" evidence="1">
    <location>
        <begin position="1"/>
        <end position="136"/>
    </location>
</feature>
<keyword evidence="3" id="KW-1185">Reference proteome</keyword>
<reference evidence="2 3" key="1">
    <citation type="submission" date="2014-02" db="EMBL/GenBank/DDBJ databases">
        <title>Transposable element dynamics among asymbiotic and ectomycorrhizal Amanita fungi.</title>
        <authorList>
            <consortium name="DOE Joint Genome Institute"/>
            <person name="Hess J."/>
            <person name="Skrede I."/>
            <person name="Wolfe B."/>
            <person name="LaButti K."/>
            <person name="Ohm R.A."/>
            <person name="Grigoriev I.V."/>
            <person name="Pringle A."/>
        </authorList>
    </citation>
    <scope>NUCLEOTIDE SEQUENCE [LARGE SCALE GENOMIC DNA]</scope>
    <source>
        <strain evidence="2 3">SKay4041</strain>
    </source>
</reference>
<dbReference type="OrthoDB" id="3219024at2759"/>
<evidence type="ECO:0000256" key="1">
    <source>
        <dbReference type="SAM" id="MobiDB-lite"/>
    </source>
</evidence>
<feature type="region of interest" description="Disordered" evidence="1">
    <location>
        <begin position="211"/>
        <end position="353"/>
    </location>
</feature>
<gene>
    <name evidence="2" type="ORF">AMATHDRAFT_190311</name>
</gene>
<dbReference type="Proteomes" id="UP000242287">
    <property type="component" value="Unassembled WGS sequence"/>
</dbReference>
<feature type="compositionally biased region" description="Basic and acidic residues" evidence="1">
    <location>
        <begin position="38"/>
        <end position="59"/>
    </location>
</feature>
<feature type="compositionally biased region" description="Polar residues" evidence="1">
    <location>
        <begin position="119"/>
        <end position="133"/>
    </location>
</feature>
<feature type="region of interest" description="Disordered" evidence="1">
    <location>
        <begin position="150"/>
        <end position="173"/>
    </location>
</feature>
<proteinExistence type="predicted"/>
<feature type="compositionally biased region" description="Polar residues" evidence="1">
    <location>
        <begin position="211"/>
        <end position="237"/>
    </location>
</feature>
<name>A0A2A9NWA0_9AGAR</name>
<sequence length="441" mass="48484">MAPKSRRQTSTGQLRSHSRSTSSTRVGPNLQLTQREPSSSRHSEKSRKNGHPHTHDHNNKHISAAVRVTSNQRIRSREHVQHSHIQPGNANGGGKPKKGFTIASQGNDDEEDEEDEWVSTESGTTSPNCQPDCQSDGELDTRLVLERLQQMRIPSEQLKESTRPYDSRPHTPVMRAEPIFPAQRSVNTSTDSNVQPQWATDEATSHLQRAFSSETMRESNSQFNLAPSPSSRQNPKSMGNKRHSRPPSMHSVNSRYDPNLRPHPLIRGNSFGTISHVPKPTPLAPLTVIPDTADSTTTSGQGIPTAEEDIPASPSSMATTSPHPELSKRRTSVSSVHSVSTLPGSSIKDASRGPHDRARLLSLNPSNSAAFSSLTHLPAVTRPPSPQTIAFFPPTNPHANIEGIHPLLPSPYMSNHMTVLARRTPLRESYDRVIRAKLSAR</sequence>